<dbReference type="Proteomes" id="UP000515913">
    <property type="component" value="Chromosome"/>
</dbReference>
<dbReference type="Gene3D" id="3.40.50.10490">
    <property type="entry name" value="Glucose-6-phosphate isomerase like protein, domain 1"/>
    <property type="match status" value="1"/>
</dbReference>
<keyword evidence="1" id="KW-0805">Transcription regulation</keyword>
<dbReference type="PROSITE" id="PS51071">
    <property type="entry name" value="HTH_RPIR"/>
    <property type="match status" value="1"/>
</dbReference>
<feature type="domain" description="HTH rpiR-type" evidence="4">
    <location>
        <begin position="1"/>
        <end position="77"/>
    </location>
</feature>
<dbReference type="AlphaFoldDB" id="A0A7G9GYI9"/>
<protein>
    <submittedName>
        <fullName evidence="6">MurR/RpiR family transcriptional regulator</fullName>
    </submittedName>
</protein>
<evidence type="ECO:0000259" key="4">
    <source>
        <dbReference type="PROSITE" id="PS51071"/>
    </source>
</evidence>
<sequence length="284" mass="31806">MGVIIKINTMKNQLTSIEKRIAEYILKDPEAIKNLNTYQVAKNCKASQASIVRFAKKLGFKGFPDFKLSLSQDIGNRKAESHVNIIHEEIKPEDSFEIVGKKVAHANITAVNNTYEITDFKELENAVKVIAQADKIMVVGVGFSGIVAKDFYYKLLELGKHAIMENDTHTQLSCLSSMGKNDLLFVISHSGKTVQMYDIAKVAKDRGIKIISMTSIVPNPISDLADIKLGTVEMKNNFRSTALSPRISQLTVVDMIYIKLMLENKNMQDYIFNAIELVQGFKLK</sequence>
<dbReference type="PANTHER" id="PTHR30514:SF1">
    <property type="entry name" value="HTH-TYPE TRANSCRIPTIONAL REGULATOR HEXR-RELATED"/>
    <property type="match status" value="1"/>
</dbReference>
<dbReference type="GO" id="GO:0003700">
    <property type="term" value="F:DNA-binding transcription factor activity"/>
    <property type="evidence" value="ECO:0007669"/>
    <property type="project" value="InterPro"/>
</dbReference>
<dbReference type="EMBL" id="CP060637">
    <property type="protein sequence ID" value="QNM15871.1"/>
    <property type="molecule type" value="Genomic_DNA"/>
</dbReference>
<dbReference type="Pfam" id="PF01418">
    <property type="entry name" value="HTH_6"/>
    <property type="match status" value="1"/>
</dbReference>
<dbReference type="Gene3D" id="1.10.10.10">
    <property type="entry name" value="Winged helix-like DNA-binding domain superfamily/Winged helix DNA-binding domain"/>
    <property type="match status" value="1"/>
</dbReference>
<dbReference type="InterPro" id="IPR000281">
    <property type="entry name" value="HTH_RpiR"/>
</dbReference>
<name>A0A7G9GYI9_9FUSO</name>
<evidence type="ECO:0000313" key="6">
    <source>
        <dbReference type="EMBL" id="QNM15871.1"/>
    </source>
</evidence>
<dbReference type="InterPro" id="IPR046348">
    <property type="entry name" value="SIS_dom_sf"/>
</dbReference>
<accession>A0A7G9GYI9</accession>
<gene>
    <name evidence="6" type="ORF">H9Q81_03280</name>
</gene>
<dbReference type="CDD" id="cd05013">
    <property type="entry name" value="SIS_RpiR"/>
    <property type="match status" value="1"/>
</dbReference>
<dbReference type="InterPro" id="IPR047640">
    <property type="entry name" value="RpiR-like"/>
</dbReference>
<dbReference type="PANTHER" id="PTHR30514">
    <property type="entry name" value="GLUCOKINASE"/>
    <property type="match status" value="1"/>
</dbReference>
<reference evidence="6 7" key="1">
    <citation type="submission" date="2020-08" db="EMBL/GenBank/DDBJ databases">
        <authorList>
            <person name="Liu C."/>
            <person name="Sun Q."/>
        </authorList>
    </citation>
    <scope>NUCLEOTIDE SEQUENCE [LARGE SCALE GENOMIC DNA]</scope>
    <source>
        <strain evidence="6 7">NSJ-57</strain>
    </source>
</reference>
<dbReference type="InterPro" id="IPR035472">
    <property type="entry name" value="RpiR-like_SIS"/>
</dbReference>
<organism evidence="6 7">
    <name type="scientific">Fusobacterium hominis</name>
    <dbReference type="NCBI Taxonomy" id="2764326"/>
    <lineage>
        <taxon>Bacteria</taxon>
        <taxon>Fusobacteriati</taxon>
        <taxon>Fusobacteriota</taxon>
        <taxon>Fusobacteriia</taxon>
        <taxon>Fusobacteriales</taxon>
        <taxon>Fusobacteriaceae</taxon>
        <taxon>Fusobacterium</taxon>
    </lineage>
</organism>
<proteinExistence type="predicted"/>
<dbReference type="InterPro" id="IPR001347">
    <property type="entry name" value="SIS_dom"/>
</dbReference>
<feature type="domain" description="SIS" evidence="5">
    <location>
        <begin position="126"/>
        <end position="266"/>
    </location>
</feature>
<dbReference type="GO" id="GO:0003677">
    <property type="term" value="F:DNA binding"/>
    <property type="evidence" value="ECO:0007669"/>
    <property type="project" value="UniProtKB-KW"/>
</dbReference>
<evidence type="ECO:0000256" key="2">
    <source>
        <dbReference type="ARBA" id="ARBA00023125"/>
    </source>
</evidence>
<dbReference type="InterPro" id="IPR036388">
    <property type="entry name" value="WH-like_DNA-bd_sf"/>
</dbReference>
<keyword evidence="2" id="KW-0238">DNA-binding</keyword>
<keyword evidence="3" id="KW-0804">Transcription</keyword>
<dbReference type="PROSITE" id="PS51464">
    <property type="entry name" value="SIS"/>
    <property type="match status" value="1"/>
</dbReference>
<dbReference type="SUPFAM" id="SSF53697">
    <property type="entry name" value="SIS domain"/>
    <property type="match status" value="1"/>
</dbReference>
<dbReference type="Pfam" id="PF01380">
    <property type="entry name" value="SIS"/>
    <property type="match status" value="1"/>
</dbReference>
<keyword evidence="7" id="KW-1185">Reference proteome</keyword>
<dbReference type="KEGG" id="fho:H9Q81_03280"/>
<dbReference type="RefSeq" id="WP_176838733.1">
    <property type="nucleotide sequence ID" value="NZ_CP060637.1"/>
</dbReference>
<evidence type="ECO:0000256" key="1">
    <source>
        <dbReference type="ARBA" id="ARBA00023015"/>
    </source>
</evidence>
<dbReference type="InterPro" id="IPR009057">
    <property type="entry name" value="Homeodomain-like_sf"/>
</dbReference>
<dbReference type="GO" id="GO:1901135">
    <property type="term" value="P:carbohydrate derivative metabolic process"/>
    <property type="evidence" value="ECO:0007669"/>
    <property type="project" value="InterPro"/>
</dbReference>
<evidence type="ECO:0000259" key="5">
    <source>
        <dbReference type="PROSITE" id="PS51464"/>
    </source>
</evidence>
<evidence type="ECO:0000313" key="7">
    <source>
        <dbReference type="Proteomes" id="UP000515913"/>
    </source>
</evidence>
<dbReference type="SUPFAM" id="SSF46689">
    <property type="entry name" value="Homeodomain-like"/>
    <property type="match status" value="1"/>
</dbReference>
<dbReference type="GO" id="GO:0097367">
    <property type="term" value="F:carbohydrate derivative binding"/>
    <property type="evidence" value="ECO:0007669"/>
    <property type="project" value="InterPro"/>
</dbReference>
<evidence type="ECO:0000256" key="3">
    <source>
        <dbReference type="ARBA" id="ARBA00023163"/>
    </source>
</evidence>